<keyword evidence="1" id="KW-0805">Transcription regulation</keyword>
<accession>A0A0R1RRL1</accession>
<dbReference type="PATRIC" id="fig|1423747.3.peg.1483"/>
<evidence type="ECO:0000313" key="5">
    <source>
        <dbReference type="EMBL" id="KRL59871.1"/>
    </source>
</evidence>
<evidence type="ECO:0000256" key="3">
    <source>
        <dbReference type="ARBA" id="ARBA00023163"/>
    </source>
</evidence>
<comment type="caution">
    <text evidence="5">The sequence shown here is derived from an EMBL/GenBank/DDBJ whole genome shotgun (WGS) entry which is preliminary data.</text>
</comment>
<gene>
    <name evidence="5" type="ORF">FC69_GL001456</name>
</gene>
<dbReference type="SMART" id="SM00347">
    <property type="entry name" value="HTH_MARR"/>
    <property type="match status" value="1"/>
</dbReference>
<proteinExistence type="predicted"/>
<dbReference type="InterPro" id="IPR036388">
    <property type="entry name" value="WH-like_DNA-bd_sf"/>
</dbReference>
<evidence type="ECO:0000256" key="1">
    <source>
        <dbReference type="ARBA" id="ARBA00023015"/>
    </source>
</evidence>
<dbReference type="STRING" id="1423747.FC69_GL001456"/>
<dbReference type="InterPro" id="IPR036390">
    <property type="entry name" value="WH_DNA-bd_sf"/>
</dbReference>
<dbReference type="OrthoDB" id="6462103at2"/>
<dbReference type="InterPro" id="IPR000835">
    <property type="entry name" value="HTH_MarR-typ"/>
</dbReference>
<dbReference type="RefSeq" id="WP_056950417.1">
    <property type="nucleotide sequence ID" value="NZ_AZEX01000040.1"/>
</dbReference>
<dbReference type="GO" id="GO:0003700">
    <property type="term" value="F:DNA-binding transcription factor activity"/>
    <property type="evidence" value="ECO:0007669"/>
    <property type="project" value="InterPro"/>
</dbReference>
<evidence type="ECO:0000259" key="4">
    <source>
        <dbReference type="PROSITE" id="PS50995"/>
    </source>
</evidence>
<dbReference type="SUPFAM" id="SSF46785">
    <property type="entry name" value="Winged helix' DNA-binding domain"/>
    <property type="match status" value="1"/>
</dbReference>
<dbReference type="Gene3D" id="1.10.10.10">
    <property type="entry name" value="Winged helix-like DNA-binding domain superfamily/Winged helix DNA-binding domain"/>
    <property type="match status" value="1"/>
</dbReference>
<dbReference type="Proteomes" id="UP000051264">
    <property type="component" value="Unassembled WGS sequence"/>
</dbReference>
<name>A0A0R1RRL1_9LACO</name>
<organism evidence="5 6">
    <name type="scientific">Latilactobacillus fuchuensis DSM 14340 = JCM 11249</name>
    <dbReference type="NCBI Taxonomy" id="1423747"/>
    <lineage>
        <taxon>Bacteria</taxon>
        <taxon>Bacillati</taxon>
        <taxon>Bacillota</taxon>
        <taxon>Bacilli</taxon>
        <taxon>Lactobacillales</taxon>
        <taxon>Lactobacillaceae</taxon>
        <taxon>Latilactobacillus</taxon>
    </lineage>
</organism>
<sequence>MVNQLEKMISIYNRMIREYLNRELRPYNLSESNFYYVLFICDQPGISQKQLLHQLFRQQSIVTKAVNYLIKNDWIEMVIDPNDKRQRLLYPTEHAKAVYPAIKKIAMAGSDYAQTGLTPTETETLNHLVEKAVKHLAPPDQSFE</sequence>
<dbReference type="PROSITE" id="PS50995">
    <property type="entry name" value="HTH_MARR_2"/>
    <property type="match status" value="1"/>
</dbReference>
<keyword evidence="3" id="KW-0804">Transcription</keyword>
<dbReference type="EMBL" id="AZEX01000040">
    <property type="protein sequence ID" value="KRL59871.1"/>
    <property type="molecule type" value="Genomic_DNA"/>
</dbReference>
<keyword evidence="2" id="KW-0238">DNA-binding</keyword>
<dbReference type="PANTHER" id="PTHR42756">
    <property type="entry name" value="TRANSCRIPTIONAL REGULATOR, MARR"/>
    <property type="match status" value="1"/>
</dbReference>
<protein>
    <recommendedName>
        <fullName evidence="4">HTH marR-type domain-containing protein</fullName>
    </recommendedName>
</protein>
<feature type="domain" description="HTH marR-type" evidence="4">
    <location>
        <begin position="2"/>
        <end position="134"/>
    </location>
</feature>
<evidence type="ECO:0000313" key="6">
    <source>
        <dbReference type="Proteomes" id="UP000051264"/>
    </source>
</evidence>
<dbReference type="GO" id="GO:0003677">
    <property type="term" value="F:DNA binding"/>
    <property type="evidence" value="ECO:0007669"/>
    <property type="project" value="UniProtKB-KW"/>
</dbReference>
<dbReference type="eggNOG" id="COG1846">
    <property type="taxonomic scope" value="Bacteria"/>
</dbReference>
<dbReference type="Pfam" id="PF01047">
    <property type="entry name" value="MarR"/>
    <property type="match status" value="1"/>
</dbReference>
<dbReference type="PANTHER" id="PTHR42756:SF1">
    <property type="entry name" value="TRANSCRIPTIONAL REPRESSOR OF EMRAB OPERON"/>
    <property type="match status" value="1"/>
</dbReference>
<dbReference type="AlphaFoldDB" id="A0A0R1RRL1"/>
<evidence type="ECO:0000256" key="2">
    <source>
        <dbReference type="ARBA" id="ARBA00023125"/>
    </source>
</evidence>
<reference evidence="5 6" key="1">
    <citation type="journal article" date="2015" name="Genome Announc.">
        <title>Expanding the biotechnology potential of lactobacilli through comparative genomics of 213 strains and associated genera.</title>
        <authorList>
            <person name="Sun Z."/>
            <person name="Harris H.M."/>
            <person name="McCann A."/>
            <person name="Guo C."/>
            <person name="Argimon S."/>
            <person name="Zhang W."/>
            <person name="Yang X."/>
            <person name="Jeffery I.B."/>
            <person name="Cooney J.C."/>
            <person name="Kagawa T.F."/>
            <person name="Liu W."/>
            <person name="Song Y."/>
            <person name="Salvetti E."/>
            <person name="Wrobel A."/>
            <person name="Rasinkangas P."/>
            <person name="Parkhill J."/>
            <person name="Rea M.C."/>
            <person name="O'Sullivan O."/>
            <person name="Ritari J."/>
            <person name="Douillard F.P."/>
            <person name="Paul Ross R."/>
            <person name="Yang R."/>
            <person name="Briner A.E."/>
            <person name="Felis G.E."/>
            <person name="de Vos W.M."/>
            <person name="Barrangou R."/>
            <person name="Klaenhammer T.R."/>
            <person name="Caufield P.W."/>
            <person name="Cui Y."/>
            <person name="Zhang H."/>
            <person name="O'Toole P.W."/>
        </authorList>
    </citation>
    <scope>NUCLEOTIDE SEQUENCE [LARGE SCALE GENOMIC DNA]</scope>
    <source>
        <strain evidence="5 6">DSM 14340</strain>
    </source>
</reference>